<evidence type="ECO:0000313" key="2">
    <source>
        <dbReference type="Proteomes" id="UP000331127"/>
    </source>
</evidence>
<dbReference type="Proteomes" id="UP000331127">
    <property type="component" value="Unassembled WGS sequence"/>
</dbReference>
<organism evidence="1 2">
    <name type="scientific">Acrocarpospora macrocephala</name>
    <dbReference type="NCBI Taxonomy" id="150177"/>
    <lineage>
        <taxon>Bacteria</taxon>
        <taxon>Bacillati</taxon>
        <taxon>Actinomycetota</taxon>
        <taxon>Actinomycetes</taxon>
        <taxon>Streptosporangiales</taxon>
        <taxon>Streptosporangiaceae</taxon>
        <taxon>Acrocarpospora</taxon>
    </lineage>
</organism>
<sequence>MSEIYEKWLREYIRVEKDPRSLRTRPCPSCGQPALRLLFVVHKTDRSIGWAKFWCDNCRKGVFFSRVSVPDWGERVTMEERRAVPSEELPGYEIIPPTTYSD</sequence>
<keyword evidence="2" id="KW-1185">Reference proteome</keyword>
<dbReference type="EMBL" id="BLAE01000019">
    <property type="protein sequence ID" value="GES10187.1"/>
    <property type="molecule type" value="Genomic_DNA"/>
</dbReference>
<gene>
    <name evidence="1" type="ORF">Amac_037840</name>
</gene>
<comment type="caution">
    <text evidence="1">The sequence shown here is derived from an EMBL/GenBank/DDBJ whole genome shotgun (WGS) entry which is preliminary data.</text>
</comment>
<reference evidence="1 2" key="1">
    <citation type="submission" date="2019-10" db="EMBL/GenBank/DDBJ databases">
        <title>Whole genome shotgun sequence of Acrocarpospora macrocephala NBRC 16266.</title>
        <authorList>
            <person name="Ichikawa N."/>
            <person name="Kimura A."/>
            <person name="Kitahashi Y."/>
            <person name="Komaki H."/>
            <person name="Oguchi A."/>
        </authorList>
    </citation>
    <scope>NUCLEOTIDE SEQUENCE [LARGE SCALE GENOMIC DNA]</scope>
    <source>
        <strain evidence="1 2">NBRC 16266</strain>
    </source>
</reference>
<evidence type="ECO:0000313" key="1">
    <source>
        <dbReference type="EMBL" id="GES10187.1"/>
    </source>
</evidence>
<dbReference type="AlphaFoldDB" id="A0A5M3WLN2"/>
<accession>A0A5M3WLN2</accession>
<dbReference type="OrthoDB" id="2648199at2"/>
<dbReference type="RefSeq" id="WP_155355644.1">
    <property type="nucleotide sequence ID" value="NZ_BAAAHL010000055.1"/>
</dbReference>
<proteinExistence type="predicted"/>
<name>A0A5M3WLN2_9ACTN</name>
<protein>
    <submittedName>
        <fullName evidence="1">Uncharacterized protein</fullName>
    </submittedName>
</protein>